<feature type="domain" description="DUF4190" evidence="2">
    <location>
        <begin position="19"/>
        <end position="73"/>
    </location>
</feature>
<dbReference type="RefSeq" id="WP_246323718.1">
    <property type="nucleotide sequence ID" value="NZ_JACGWU010000009.1"/>
</dbReference>
<keyword evidence="1" id="KW-0472">Membrane</keyword>
<gene>
    <name evidence="3" type="ORF">FB555_002085</name>
</gene>
<organism evidence="3 4">
    <name type="scientific">Alpinimonas psychrophila</name>
    <dbReference type="NCBI Taxonomy" id="748908"/>
    <lineage>
        <taxon>Bacteria</taxon>
        <taxon>Bacillati</taxon>
        <taxon>Actinomycetota</taxon>
        <taxon>Actinomycetes</taxon>
        <taxon>Micrococcales</taxon>
        <taxon>Microbacteriaceae</taxon>
        <taxon>Alpinimonas</taxon>
    </lineage>
</organism>
<feature type="transmembrane region" description="Helical" evidence="1">
    <location>
        <begin position="55"/>
        <end position="79"/>
    </location>
</feature>
<evidence type="ECO:0000259" key="2">
    <source>
        <dbReference type="Pfam" id="PF13828"/>
    </source>
</evidence>
<evidence type="ECO:0000313" key="3">
    <source>
        <dbReference type="EMBL" id="MBA8829958.1"/>
    </source>
</evidence>
<dbReference type="Pfam" id="PF13828">
    <property type="entry name" value="DUF4190"/>
    <property type="match status" value="1"/>
</dbReference>
<keyword evidence="4" id="KW-1185">Reference proteome</keyword>
<evidence type="ECO:0000256" key="1">
    <source>
        <dbReference type="SAM" id="Phobius"/>
    </source>
</evidence>
<keyword evidence="1" id="KW-0812">Transmembrane</keyword>
<dbReference type="Proteomes" id="UP000524237">
    <property type="component" value="Unassembled WGS sequence"/>
</dbReference>
<sequence length="96" mass="9605">MTTSNVAPVTNVAPKTNVLAIVSLVLSIIGFNIVAIILGFVAMNQVKKTGENGRGLALAAVIIGFAEIVIGIIIVIVVVSATQACVASGACVVTNG</sequence>
<dbReference type="AlphaFoldDB" id="A0A7W3JVF7"/>
<reference evidence="3 4" key="1">
    <citation type="submission" date="2020-07" db="EMBL/GenBank/DDBJ databases">
        <title>Sequencing the genomes of 1000 actinobacteria strains.</title>
        <authorList>
            <person name="Klenk H.-P."/>
        </authorList>
    </citation>
    <scope>NUCLEOTIDE SEQUENCE [LARGE SCALE GENOMIC DNA]</scope>
    <source>
        <strain evidence="3 4">DSM 23737</strain>
    </source>
</reference>
<dbReference type="EMBL" id="JACGWU010000009">
    <property type="protein sequence ID" value="MBA8829958.1"/>
    <property type="molecule type" value="Genomic_DNA"/>
</dbReference>
<accession>A0A7W3JVF7</accession>
<evidence type="ECO:0000313" key="4">
    <source>
        <dbReference type="Proteomes" id="UP000524237"/>
    </source>
</evidence>
<comment type="caution">
    <text evidence="3">The sequence shown here is derived from an EMBL/GenBank/DDBJ whole genome shotgun (WGS) entry which is preliminary data.</text>
</comment>
<proteinExistence type="predicted"/>
<feature type="transmembrane region" description="Helical" evidence="1">
    <location>
        <begin position="20"/>
        <end position="43"/>
    </location>
</feature>
<dbReference type="InterPro" id="IPR025241">
    <property type="entry name" value="DUF4190"/>
</dbReference>
<keyword evidence="1" id="KW-1133">Transmembrane helix</keyword>
<name>A0A7W3JVF7_9MICO</name>
<protein>
    <submittedName>
        <fullName evidence="3">Uncharacterized membrane protein YidH (DUF202 family)</fullName>
    </submittedName>
</protein>